<protein>
    <recommendedName>
        <fullName evidence="4">YcxB-like protein domain-containing protein</fullName>
    </recommendedName>
</protein>
<dbReference type="Proteomes" id="UP000619238">
    <property type="component" value="Unassembled WGS sequence"/>
</dbReference>
<evidence type="ECO:0000256" key="1">
    <source>
        <dbReference type="SAM" id="Phobius"/>
    </source>
</evidence>
<proteinExistence type="predicted"/>
<accession>A0ABR7QG27</accession>
<keyword evidence="1" id="KW-0812">Transmembrane</keyword>
<reference evidence="2 3" key="1">
    <citation type="submission" date="2020-07" db="EMBL/GenBank/DDBJ databases">
        <title>Description of Kordia aestuariivivens sp. nov., isolated from a tidal flat.</title>
        <authorList>
            <person name="Park S."/>
            <person name="Yoon J.-H."/>
        </authorList>
    </citation>
    <scope>NUCLEOTIDE SEQUENCE [LARGE SCALE GENOMIC DNA]</scope>
    <source>
        <strain evidence="2 3">YSTF-M3</strain>
    </source>
</reference>
<feature type="transmembrane region" description="Helical" evidence="1">
    <location>
        <begin position="57"/>
        <end position="79"/>
    </location>
</feature>
<keyword evidence="1" id="KW-1133">Transmembrane helix</keyword>
<dbReference type="EMBL" id="JACGWS010000021">
    <property type="protein sequence ID" value="MBC8757522.1"/>
    <property type="molecule type" value="Genomic_DNA"/>
</dbReference>
<name>A0ABR7QG27_9FLAO</name>
<dbReference type="RefSeq" id="WP_187564565.1">
    <property type="nucleotide sequence ID" value="NZ_JACGWS010000021.1"/>
</dbReference>
<gene>
    <name evidence="2" type="ORF">H2O64_22825</name>
</gene>
<keyword evidence="1" id="KW-0472">Membrane</keyword>
<keyword evidence="3" id="KW-1185">Reference proteome</keyword>
<comment type="caution">
    <text evidence="2">The sequence shown here is derived from an EMBL/GenBank/DDBJ whole genome shotgun (WGS) entry which is preliminary data.</text>
</comment>
<evidence type="ECO:0000313" key="2">
    <source>
        <dbReference type="EMBL" id="MBC8757522.1"/>
    </source>
</evidence>
<evidence type="ECO:0000313" key="3">
    <source>
        <dbReference type="Proteomes" id="UP000619238"/>
    </source>
</evidence>
<evidence type="ECO:0008006" key="4">
    <source>
        <dbReference type="Google" id="ProtNLM"/>
    </source>
</evidence>
<organism evidence="2 3">
    <name type="scientific">Kordia aestuariivivens</name>
    <dbReference type="NCBI Taxonomy" id="2759037"/>
    <lineage>
        <taxon>Bacteria</taxon>
        <taxon>Pseudomonadati</taxon>
        <taxon>Bacteroidota</taxon>
        <taxon>Flavobacteriia</taxon>
        <taxon>Flavobacteriales</taxon>
        <taxon>Flavobacteriaceae</taxon>
        <taxon>Kordia</taxon>
    </lineage>
</organism>
<sequence length="154" mass="17766">MKTFNLLEGKVQLSNTKLEVTQVSNWSLIKNKLLSVVAGMYIFDRTSSKIDRGFDSIWDIVFTSLIYVPLSLFIGYWLYKEFIVKSWTNTVNVDTITSITETIDEENPLNIVLTVNGKFSTVDLPFRKSEKEHVAFLESLQKLNSRYVVKQETI</sequence>